<protein>
    <submittedName>
        <fullName evidence="1">Uncharacterized protein</fullName>
    </submittedName>
</protein>
<accession>A0A7J0FFF8</accession>
<organism evidence="1 2">
    <name type="scientific">Actinidia rufa</name>
    <dbReference type="NCBI Taxonomy" id="165716"/>
    <lineage>
        <taxon>Eukaryota</taxon>
        <taxon>Viridiplantae</taxon>
        <taxon>Streptophyta</taxon>
        <taxon>Embryophyta</taxon>
        <taxon>Tracheophyta</taxon>
        <taxon>Spermatophyta</taxon>
        <taxon>Magnoliopsida</taxon>
        <taxon>eudicotyledons</taxon>
        <taxon>Gunneridae</taxon>
        <taxon>Pentapetalae</taxon>
        <taxon>asterids</taxon>
        <taxon>Ericales</taxon>
        <taxon>Actinidiaceae</taxon>
        <taxon>Actinidia</taxon>
    </lineage>
</organism>
<reference evidence="1 2" key="1">
    <citation type="submission" date="2019-07" db="EMBL/GenBank/DDBJ databases">
        <title>De Novo Assembly of kiwifruit Actinidia rufa.</title>
        <authorList>
            <person name="Sugita-Konishi S."/>
            <person name="Sato K."/>
            <person name="Mori E."/>
            <person name="Abe Y."/>
            <person name="Kisaki G."/>
            <person name="Hamano K."/>
            <person name="Suezawa K."/>
            <person name="Otani M."/>
            <person name="Fukuda T."/>
            <person name="Manabe T."/>
            <person name="Gomi K."/>
            <person name="Tabuchi M."/>
            <person name="Akimitsu K."/>
            <person name="Kataoka I."/>
        </authorList>
    </citation>
    <scope>NUCLEOTIDE SEQUENCE [LARGE SCALE GENOMIC DNA]</scope>
    <source>
        <strain evidence="2">cv. Fuchu</strain>
    </source>
</reference>
<dbReference type="OrthoDB" id="1918246at2759"/>
<sequence>MYNHTELVDHTCESAPGNIPASHAVTLNLHYLMPMSDVRVDVNCDEDVLKMFELYEGIFQIPVFVEVIDTSPPLISYETPGGVNRAREMGSSSRSPRVFQIDCEFTNEDEWRIHASPLPEGITYKIKSLCGDHRCVRTVRNAEATSTWIAIKFLKALRANLSMTLEAIYDDLVEVYGVAASKMQIYIGKKQALEILEGNHAKSYGKLAQYAVEIRKANPGSWVKLELERISPNLNLPTFKSLLDEVALGGNNGLYPLDYGVVESEGKDSWAYGGIIHPVQDVSLWDEVSGDPIQHPPLKRKKVRSRKSRKRMMSLILELVALEGPALFKQIGEVKFLWVASQQPRGKEGANLKLGQSGDEAIITTERGGVQDVHSS</sequence>
<evidence type="ECO:0000313" key="2">
    <source>
        <dbReference type="Proteomes" id="UP000585474"/>
    </source>
</evidence>
<dbReference type="EMBL" id="BJWL01000011">
    <property type="protein sequence ID" value="GFY97440.1"/>
    <property type="molecule type" value="Genomic_DNA"/>
</dbReference>
<name>A0A7J0FFF8_9ERIC</name>
<dbReference type="PANTHER" id="PTHR31973">
    <property type="entry name" value="POLYPROTEIN, PUTATIVE-RELATED"/>
    <property type="match status" value="1"/>
</dbReference>
<dbReference type="PANTHER" id="PTHR31973:SF187">
    <property type="entry name" value="MUTATOR TRANSPOSASE MUDRA PROTEIN"/>
    <property type="match status" value="1"/>
</dbReference>
<proteinExistence type="predicted"/>
<dbReference type="AlphaFoldDB" id="A0A7J0FFF8"/>
<gene>
    <name evidence="1" type="ORF">Acr_11g0017460</name>
</gene>
<comment type="caution">
    <text evidence="1">The sequence shown here is derived from an EMBL/GenBank/DDBJ whole genome shotgun (WGS) entry which is preliminary data.</text>
</comment>
<dbReference type="Proteomes" id="UP000585474">
    <property type="component" value="Unassembled WGS sequence"/>
</dbReference>
<evidence type="ECO:0000313" key="1">
    <source>
        <dbReference type="EMBL" id="GFY97440.1"/>
    </source>
</evidence>
<keyword evidence="2" id="KW-1185">Reference proteome</keyword>